<dbReference type="PANTHER" id="PTHR46227:SF4">
    <property type="entry name" value="GLUTAMATE RECEPTOR-INTERACTING PROTEIN 2"/>
    <property type="match status" value="1"/>
</dbReference>
<dbReference type="Pfam" id="PF00595">
    <property type="entry name" value="PDZ"/>
    <property type="match status" value="6"/>
</dbReference>
<dbReference type="RefSeq" id="XP_034093496.1">
    <property type="nucleotide sequence ID" value="XM_034237605.1"/>
</dbReference>
<dbReference type="CDD" id="cd06684">
    <property type="entry name" value="PDZ3_GRIP1-2-like"/>
    <property type="match status" value="1"/>
</dbReference>
<dbReference type="InterPro" id="IPR001478">
    <property type="entry name" value="PDZ"/>
</dbReference>
<dbReference type="PROSITE" id="PS50106">
    <property type="entry name" value="PDZ"/>
    <property type="match status" value="7"/>
</dbReference>
<feature type="domain" description="PDZ" evidence="5">
    <location>
        <begin position="671"/>
        <end position="753"/>
    </location>
</feature>
<dbReference type="Pfam" id="PF17820">
    <property type="entry name" value="PDZ_6"/>
    <property type="match status" value="1"/>
</dbReference>
<sequence length="1153" mass="126262">MNMPGWRRNLTFCLQRMHEEDDGPYGKTKDISGPEQTMASRRHSIPALRGVTMVELVKKEGSTLGLTISGGTDKDGKPRVSNLRPGGLAARSDQLNVGDYIKSVNGINLTKLRHEEIISLLKNVGERVLLEVEYELPPTAPDSTSGVISKTIDICLHKEGNSFGFVMRGGSHEDWHKSRPLVVTYIRPGGPADREGTLRPGDRLLSVDGVPLHNANHCDALSVLAQCGQEALFQIEYDITIMDTVTNASGPLLVEIVKLPGATLGITLTSANHRNKQVIVIDRVKPGSVVDRCGALHAGDHLLSIDGTSTEHCTVLEATQLIASTSELVKLEILPSYQTRLTGKQHDTVKVQKSDHPHSWDPCVNFGHTLNSSLCNTSATLNKSWTASNNNTINSLDYCKSLVSASFSPGSTTTSGPSSQSSSTLPRPTVPMSPRNSLLKRRQRKKEHKSSLSLASSSVGPGGQVVHVETSEVVLTGDPLNGFGVQLQGGIFATETLSAPPLIRFIEPDSSAERCGLLQVGDRLLSINGIPTEDGTLEEANQLLRDAALTNKVSLDIEFDVAESVVPSSGTFHVKLPKKRGVELGLTISVSKKQGEPLIISDIKKGSMAHRTGTLEPGDKLLAIDNIRLENCSKDEAEQILQQCEELVKLKIRKDEDNSDEQETSGSIIYTVELKRYGGPLGITISGTEEPFDPITISGLTKRGLAERTGAIHVGDRILAINSISLKGKPLSEAIHLLQMAGETVTLKIKKQLDNIEDRKAAEAEDTTENEISDTEEDDLTDSQQTNKLSELYSTTIPSVDSAMESWDGSGMDAGYGSQGTYNHQAAGIALHPHEWRSAKQQRSTTPPPGRRKNYLFSDGGFSEDDWDKPPGFIGQQPDGIMLDPDDSFWCQALEDLETCGQSELLREIEASIMTGTAISLGVEGANKPQAEPILTHSRMSPLRRNSLLHQGNLFHQGTHLHEHAHLHEEAQLHQDAHLLQEAHFNHEAHLQHEAHLHQGAYIHQDNQSLLHHDSKPKASLRVSERTWESRRIKEEMQGILSPTPLELHKVTVIKDPEIDDFGFSVSDGFLEKGVYVNMIRPDGPADRAGLRPYDRILQVNHVRTRDFDCCLAVPLITEAGDRLELVISRNPLANDDDDAEDNNNTFDHHLDL</sequence>
<comment type="subcellular location">
    <subcellularLocation>
        <location evidence="1">Cytoplasm</location>
    </subcellularLocation>
</comment>
<feature type="region of interest" description="Disordered" evidence="4">
    <location>
        <begin position="1133"/>
        <end position="1153"/>
    </location>
</feature>
<name>A0A6P8VRK4_GYMAC</name>
<feature type="region of interest" description="Disordered" evidence="4">
    <location>
        <begin position="760"/>
        <end position="794"/>
    </location>
</feature>
<evidence type="ECO:0000256" key="2">
    <source>
        <dbReference type="ARBA" id="ARBA00022490"/>
    </source>
</evidence>
<dbReference type="InterPro" id="IPR036034">
    <property type="entry name" value="PDZ_sf"/>
</dbReference>
<feature type="domain" description="PDZ" evidence="5">
    <location>
        <begin position="573"/>
        <end position="656"/>
    </location>
</feature>
<dbReference type="FunFam" id="2.30.42.10:FF:000025">
    <property type="entry name" value="Glutamate receptor interacting protein 1"/>
    <property type="match status" value="1"/>
</dbReference>
<dbReference type="CDD" id="cd06685">
    <property type="entry name" value="PDZ7_GRIP1-2-like"/>
    <property type="match status" value="1"/>
</dbReference>
<dbReference type="SUPFAM" id="SSF50156">
    <property type="entry name" value="PDZ domain-like"/>
    <property type="match status" value="7"/>
</dbReference>
<dbReference type="GO" id="GO:0098887">
    <property type="term" value="P:neurotransmitter receptor transport, endosome to postsynaptic membrane"/>
    <property type="evidence" value="ECO:0007669"/>
    <property type="project" value="TreeGrafter"/>
</dbReference>
<dbReference type="CDD" id="cd06687">
    <property type="entry name" value="PDZ1_GRIP1-2-like"/>
    <property type="match status" value="1"/>
</dbReference>
<evidence type="ECO:0000256" key="3">
    <source>
        <dbReference type="ARBA" id="ARBA00022737"/>
    </source>
</evidence>
<dbReference type="Gene3D" id="2.30.42.10">
    <property type="match status" value="7"/>
</dbReference>
<feature type="compositionally biased region" description="Basic residues" evidence="4">
    <location>
        <begin position="438"/>
        <end position="448"/>
    </location>
</feature>
<evidence type="ECO:0000313" key="6">
    <source>
        <dbReference type="Proteomes" id="UP000515161"/>
    </source>
</evidence>
<dbReference type="InterPro" id="IPR043545">
    <property type="entry name" value="GRIP1/2"/>
</dbReference>
<dbReference type="FunFam" id="2.30.42.10:FF:000035">
    <property type="entry name" value="Glutamate receptor interacting protein 1"/>
    <property type="match status" value="1"/>
</dbReference>
<dbReference type="PANTHER" id="PTHR46227">
    <property type="entry name" value="GLUTAMATE RECEPTOR-INTERACTING PROTEIN GRIP"/>
    <property type="match status" value="1"/>
</dbReference>
<gene>
    <name evidence="7" type="primary">LOC117560669</name>
</gene>
<dbReference type="AlphaFoldDB" id="A0A6P8VRK4"/>
<dbReference type="CDD" id="cd06681">
    <property type="entry name" value="PDZ2_GRIP1-2-like"/>
    <property type="match status" value="1"/>
</dbReference>
<dbReference type="CDD" id="cd06686">
    <property type="entry name" value="PDZ4_GRIP1-2-like"/>
    <property type="match status" value="1"/>
</dbReference>
<feature type="compositionally biased region" description="Low complexity" evidence="4">
    <location>
        <begin position="409"/>
        <end position="427"/>
    </location>
</feature>
<feature type="compositionally biased region" description="Polar residues" evidence="4">
    <location>
        <begin position="782"/>
        <end position="794"/>
    </location>
</feature>
<feature type="compositionally biased region" description="Acidic residues" evidence="4">
    <location>
        <begin position="764"/>
        <end position="781"/>
    </location>
</feature>
<feature type="domain" description="PDZ" evidence="5">
    <location>
        <begin position="472"/>
        <end position="547"/>
    </location>
</feature>
<evidence type="ECO:0000259" key="5">
    <source>
        <dbReference type="PROSITE" id="PS50106"/>
    </source>
</evidence>
<organism evidence="6 7">
    <name type="scientific">Gymnodraco acuticeps</name>
    <name type="common">Antarctic dragonfish</name>
    <dbReference type="NCBI Taxonomy" id="8218"/>
    <lineage>
        <taxon>Eukaryota</taxon>
        <taxon>Metazoa</taxon>
        <taxon>Chordata</taxon>
        <taxon>Craniata</taxon>
        <taxon>Vertebrata</taxon>
        <taxon>Euteleostomi</taxon>
        <taxon>Actinopterygii</taxon>
        <taxon>Neopterygii</taxon>
        <taxon>Teleostei</taxon>
        <taxon>Neoteleostei</taxon>
        <taxon>Acanthomorphata</taxon>
        <taxon>Eupercaria</taxon>
        <taxon>Perciformes</taxon>
        <taxon>Notothenioidei</taxon>
        <taxon>Bathydraconidae</taxon>
        <taxon>Gymnodraco</taxon>
    </lineage>
</organism>
<feature type="domain" description="PDZ" evidence="5">
    <location>
        <begin position="53"/>
        <end position="136"/>
    </location>
</feature>
<dbReference type="GO" id="GO:0005737">
    <property type="term" value="C:cytoplasm"/>
    <property type="evidence" value="ECO:0007669"/>
    <property type="project" value="UniProtKB-SubCell"/>
</dbReference>
<dbReference type="CDD" id="cd06682">
    <property type="entry name" value="PDZ5_GRIP1-2-like"/>
    <property type="match status" value="1"/>
</dbReference>
<feature type="domain" description="PDZ" evidence="5">
    <location>
        <begin position="1050"/>
        <end position="1132"/>
    </location>
</feature>
<dbReference type="FunFam" id="2.30.42.10:FF:000022">
    <property type="entry name" value="Glutamate receptor interacting protein 1"/>
    <property type="match status" value="1"/>
</dbReference>
<feature type="region of interest" description="Disordered" evidence="4">
    <location>
        <begin position="409"/>
        <end position="463"/>
    </location>
</feature>
<dbReference type="Proteomes" id="UP000515161">
    <property type="component" value="Unplaced"/>
</dbReference>
<accession>A0A6P8VRK4</accession>
<dbReference type="FunFam" id="2.30.42.10:FF:000031">
    <property type="entry name" value="Glutamate receptor interacting protein 1"/>
    <property type="match status" value="1"/>
</dbReference>
<feature type="domain" description="PDZ" evidence="5">
    <location>
        <begin position="253"/>
        <end position="337"/>
    </location>
</feature>
<feature type="domain" description="PDZ" evidence="5">
    <location>
        <begin position="151"/>
        <end position="239"/>
    </location>
</feature>
<protein>
    <submittedName>
        <fullName evidence="7">Glutamate receptor-interacting protein 2-like isoform X4</fullName>
    </submittedName>
</protein>
<dbReference type="InterPro" id="IPR041489">
    <property type="entry name" value="PDZ_6"/>
</dbReference>
<keyword evidence="6" id="KW-1185">Reference proteome</keyword>
<dbReference type="CDD" id="cd06683">
    <property type="entry name" value="PDZ6_GRIP1-2-like"/>
    <property type="match status" value="1"/>
</dbReference>
<keyword evidence="2" id="KW-0963">Cytoplasm</keyword>
<dbReference type="FunFam" id="2.30.42.10:FF:000021">
    <property type="entry name" value="Glutamate receptor interacting protein 1"/>
    <property type="match status" value="1"/>
</dbReference>
<dbReference type="FunFam" id="2.30.42.10:FF:000034">
    <property type="entry name" value="Glutamate receptor interacting protein 1"/>
    <property type="match status" value="1"/>
</dbReference>
<evidence type="ECO:0000256" key="4">
    <source>
        <dbReference type="SAM" id="MobiDB-lite"/>
    </source>
</evidence>
<dbReference type="SMART" id="SM00228">
    <property type="entry name" value="PDZ"/>
    <property type="match status" value="7"/>
</dbReference>
<dbReference type="FunFam" id="2.30.42.10:FF:000023">
    <property type="entry name" value="Glutamate receptor interacting protein 1"/>
    <property type="match status" value="1"/>
</dbReference>
<keyword evidence="3" id="KW-0677">Repeat</keyword>
<evidence type="ECO:0000313" key="7">
    <source>
        <dbReference type="RefSeq" id="XP_034093496.1"/>
    </source>
</evidence>
<feature type="region of interest" description="Disordered" evidence="4">
    <location>
        <begin position="836"/>
        <end position="861"/>
    </location>
</feature>
<proteinExistence type="predicted"/>
<dbReference type="GeneID" id="117560669"/>
<reference evidence="7" key="1">
    <citation type="submission" date="2025-08" db="UniProtKB">
        <authorList>
            <consortium name="RefSeq"/>
        </authorList>
    </citation>
    <scope>IDENTIFICATION</scope>
</reference>
<evidence type="ECO:0000256" key="1">
    <source>
        <dbReference type="ARBA" id="ARBA00004496"/>
    </source>
</evidence>